<accession>A0ABY0FLE5</accession>
<evidence type="ECO:0000313" key="2">
    <source>
        <dbReference type="EMBL" id="RYC74495.1"/>
    </source>
</evidence>
<reference evidence="2 3" key="2">
    <citation type="journal article" date="2020" name="Cell Rep.">
        <title>Acquisition and Adaptation of Ultra-small Parasitic Reduced Genome Bacteria to Mammalian Hosts.</title>
        <authorList>
            <person name="McLean J.S."/>
            <person name="Bor B."/>
            <person name="Kerns K.A."/>
            <person name="Liu Q."/>
            <person name="To T.T."/>
            <person name="Solden L."/>
            <person name="Hendrickson E.L."/>
            <person name="Wrighton K."/>
            <person name="Shi W."/>
            <person name="He X."/>
        </authorList>
    </citation>
    <scope>NUCLEOTIDE SEQUENCE [LARGE SCALE GENOMIC DNA]</scope>
    <source>
        <strain evidence="2 3">TM7_G3_2_Rum_HOT_351B</strain>
    </source>
</reference>
<comment type="caution">
    <text evidence="2">The sequence shown here is derived from an EMBL/GenBank/DDBJ whole genome shotgun (WGS) entry which is preliminary data.</text>
</comment>
<keyword evidence="3" id="KW-1185">Reference proteome</keyword>
<gene>
    <name evidence="2" type="ORF">G3RUM_00650</name>
</gene>
<proteinExistence type="predicted"/>
<evidence type="ECO:0000259" key="1">
    <source>
        <dbReference type="Pfam" id="PF18931"/>
    </source>
</evidence>
<dbReference type="Proteomes" id="UP001191019">
    <property type="component" value="Unassembled WGS sequence"/>
</dbReference>
<reference evidence="2 3" key="1">
    <citation type="journal article" date="2018" name="bioRxiv">
        <title>Evidence of independent acquisition and adaption of ultra-small bacteria to human hosts across the highly diverse yet reduced genomes of the phylum Saccharibacteria.</title>
        <authorList>
            <person name="McLean J.S."/>
            <person name="Bor B."/>
            <person name="To T.T."/>
            <person name="Liu Q."/>
            <person name="Kearns K.A."/>
            <person name="Solden L.M."/>
            <person name="Wrighton K.C."/>
            <person name="He X."/>
            <person name="Shi W."/>
        </authorList>
    </citation>
    <scope>NUCLEOTIDE SEQUENCE [LARGE SCALE GENOMIC DNA]</scope>
    <source>
        <strain evidence="2 3">TM7_G3_2_Rum_HOT_351B</strain>
    </source>
</reference>
<dbReference type="InterPro" id="IPR043735">
    <property type="entry name" value="DUF5680"/>
</dbReference>
<dbReference type="RefSeq" id="WP_129735325.1">
    <property type="nucleotide sequence ID" value="NZ_PRLM01000006.1"/>
</dbReference>
<sequence>MEKRIVNEKFINELREFLYRAQKYGYGGNVKPHDGVDGTHTLSYTDRRSGLSLSDTWYGGEPFRGITVIRCKGIVCWVMTYGGEVSPGVDKEAVYACLRPALVARNHVSPWRGPEVYIAENGMRYVNEWHGDINKFSGKENIYEKGGTRLYECKYEGGFVDRR</sequence>
<dbReference type="Pfam" id="PF18931">
    <property type="entry name" value="DUF5680"/>
    <property type="match status" value="1"/>
</dbReference>
<dbReference type="EMBL" id="PRLM01000006">
    <property type="protein sequence ID" value="RYC74495.1"/>
    <property type="molecule type" value="Genomic_DNA"/>
</dbReference>
<protein>
    <recommendedName>
        <fullName evidence="1">DUF5680 domain-containing protein</fullName>
    </recommendedName>
</protein>
<feature type="domain" description="DUF5680" evidence="1">
    <location>
        <begin position="55"/>
        <end position="160"/>
    </location>
</feature>
<name>A0ABY0FLE5_9BACT</name>
<evidence type="ECO:0000313" key="3">
    <source>
        <dbReference type="Proteomes" id="UP001191019"/>
    </source>
</evidence>
<organism evidence="2 3">
    <name type="scientific">Candidatus Nanosyncoccus alces</name>
    <dbReference type="NCBI Taxonomy" id="2171997"/>
    <lineage>
        <taxon>Bacteria</taxon>
        <taxon>Candidatus Saccharimonadota</taxon>
        <taxon>Candidatus Nanosyncoccalia</taxon>
        <taxon>Candidatus Nanosyncoccales</taxon>
        <taxon>Candidatus Nanosyncoccaceae</taxon>
        <taxon>Candidatus Nanosyncoccus</taxon>
    </lineage>
</organism>